<dbReference type="OrthoDB" id="10255285at2759"/>
<keyword evidence="2" id="KW-0813">Transport</keyword>
<proteinExistence type="inferred from homology"/>
<comment type="caution">
    <text evidence="4">The sequence shown here is derived from an EMBL/GenBank/DDBJ whole genome shotgun (WGS) entry which is preliminary data.</text>
</comment>
<dbReference type="GO" id="GO:0005634">
    <property type="term" value="C:nucleus"/>
    <property type="evidence" value="ECO:0007669"/>
    <property type="project" value="TreeGrafter"/>
</dbReference>
<keyword evidence="3" id="KW-0653">Protein transport</keyword>
<evidence type="ECO:0000256" key="3">
    <source>
        <dbReference type="ARBA" id="ARBA00022927"/>
    </source>
</evidence>
<evidence type="ECO:0000256" key="2">
    <source>
        <dbReference type="ARBA" id="ARBA00022448"/>
    </source>
</evidence>
<dbReference type="Pfam" id="PF04603">
    <property type="entry name" value="Mog1"/>
    <property type="match status" value="1"/>
</dbReference>
<dbReference type="AlphaFoldDB" id="A0A814PNU8"/>
<dbReference type="Gene3D" id="3.40.1000.10">
    <property type="entry name" value="Mog1/PsbP, alpha/beta/alpha sandwich"/>
    <property type="match status" value="1"/>
</dbReference>
<name>A0A814PNU8_ADIRI</name>
<dbReference type="InterPro" id="IPR007681">
    <property type="entry name" value="Mog1"/>
</dbReference>
<sequence>MTRIKRPLFGGAIQACLPDRRVGASTLRLVPNNQEVFMHSDSDQSIIVEILERVDEVSEENAIKYHFDALAEANDAQSGQDHIVDKIESIPIDSLNVQRLTSAWYLFGRQQISKYHEQAKNIVHLHLCLLRLGDDIATDILISFNDPAFVNTQSSSSDQQVQTGSRWTLDDFKEFFCSLEIVDYGLFVPTTTTNDVDMS</sequence>
<protein>
    <recommendedName>
        <fullName evidence="6">Ran guanine nucleotide release factor</fullName>
    </recommendedName>
</protein>
<evidence type="ECO:0000313" key="5">
    <source>
        <dbReference type="Proteomes" id="UP000663852"/>
    </source>
</evidence>
<gene>
    <name evidence="4" type="ORF">EDS130_LOCUS20382</name>
</gene>
<evidence type="ECO:0000256" key="1">
    <source>
        <dbReference type="ARBA" id="ARBA00010307"/>
    </source>
</evidence>
<evidence type="ECO:0000313" key="4">
    <source>
        <dbReference type="EMBL" id="CAF1108608.1"/>
    </source>
</evidence>
<dbReference type="GO" id="GO:0031267">
    <property type="term" value="F:small GTPase binding"/>
    <property type="evidence" value="ECO:0007669"/>
    <property type="project" value="TreeGrafter"/>
</dbReference>
<dbReference type="PANTHER" id="PTHR15837">
    <property type="entry name" value="RAN GUANINE NUCLEOTIDE RELEASE FACTOR"/>
    <property type="match status" value="1"/>
</dbReference>
<dbReference type="EMBL" id="CAJNOJ010000100">
    <property type="protein sequence ID" value="CAF1108608.1"/>
    <property type="molecule type" value="Genomic_DNA"/>
</dbReference>
<dbReference type="GO" id="GO:0042391">
    <property type="term" value="P:regulation of membrane potential"/>
    <property type="evidence" value="ECO:0007669"/>
    <property type="project" value="TreeGrafter"/>
</dbReference>
<comment type="similarity">
    <text evidence="1">Belongs to the MOG1 family.</text>
</comment>
<evidence type="ECO:0008006" key="6">
    <source>
        <dbReference type="Google" id="ProtNLM"/>
    </source>
</evidence>
<dbReference type="PANTHER" id="PTHR15837:SF0">
    <property type="entry name" value="RAN GUANINE NUCLEOTIDE RELEASE FACTOR"/>
    <property type="match status" value="1"/>
</dbReference>
<dbReference type="GO" id="GO:0017080">
    <property type="term" value="F:sodium channel regulator activity"/>
    <property type="evidence" value="ECO:0007669"/>
    <property type="project" value="TreeGrafter"/>
</dbReference>
<dbReference type="GO" id="GO:0044325">
    <property type="term" value="F:transmembrane transporter binding"/>
    <property type="evidence" value="ECO:0007669"/>
    <property type="project" value="TreeGrafter"/>
</dbReference>
<organism evidence="4 5">
    <name type="scientific">Adineta ricciae</name>
    <name type="common">Rotifer</name>
    <dbReference type="NCBI Taxonomy" id="249248"/>
    <lineage>
        <taxon>Eukaryota</taxon>
        <taxon>Metazoa</taxon>
        <taxon>Spiralia</taxon>
        <taxon>Gnathifera</taxon>
        <taxon>Rotifera</taxon>
        <taxon>Eurotatoria</taxon>
        <taxon>Bdelloidea</taxon>
        <taxon>Adinetida</taxon>
        <taxon>Adinetidae</taxon>
        <taxon>Adineta</taxon>
    </lineage>
</organism>
<accession>A0A814PNU8</accession>
<dbReference type="Proteomes" id="UP000663852">
    <property type="component" value="Unassembled WGS sequence"/>
</dbReference>
<dbReference type="InterPro" id="IPR016123">
    <property type="entry name" value="Mog1/PsbP_a/b/a-sand"/>
</dbReference>
<dbReference type="SUPFAM" id="SSF55724">
    <property type="entry name" value="Mog1p/PsbP-like"/>
    <property type="match status" value="1"/>
</dbReference>
<dbReference type="GO" id="GO:0006606">
    <property type="term" value="P:protein import into nucleus"/>
    <property type="evidence" value="ECO:0007669"/>
    <property type="project" value="TreeGrafter"/>
</dbReference>
<dbReference type="GO" id="GO:0005085">
    <property type="term" value="F:guanyl-nucleotide exchange factor activity"/>
    <property type="evidence" value="ECO:0007669"/>
    <property type="project" value="TreeGrafter"/>
</dbReference>
<reference evidence="4" key="1">
    <citation type="submission" date="2021-02" db="EMBL/GenBank/DDBJ databases">
        <authorList>
            <person name="Nowell W R."/>
        </authorList>
    </citation>
    <scope>NUCLEOTIDE SEQUENCE</scope>
</reference>